<reference evidence="1" key="2">
    <citation type="journal article" date="2015" name="Data Brief">
        <title>Shoot transcriptome of the giant reed, Arundo donax.</title>
        <authorList>
            <person name="Barrero R.A."/>
            <person name="Guerrero F.D."/>
            <person name="Moolhuijzen P."/>
            <person name="Goolsby J.A."/>
            <person name="Tidwell J."/>
            <person name="Bellgard S.E."/>
            <person name="Bellgard M.I."/>
        </authorList>
    </citation>
    <scope>NUCLEOTIDE SEQUENCE</scope>
    <source>
        <tissue evidence="1">Shoot tissue taken approximately 20 cm above the soil surface</tissue>
    </source>
</reference>
<evidence type="ECO:0000313" key="1">
    <source>
        <dbReference type="EMBL" id="JAD19864.1"/>
    </source>
</evidence>
<organism evidence="1">
    <name type="scientific">Arundo donax</name>
    <name type="common">Giant reed</name>
    <name type="synonym">Donax arundinaceus</name>
    <dbReference type="NCBI Taxonomy" id="35708"/>
    <lineage>
        <taxon>Eukaryota</taxon>
        <taxon>Viridiplantae</taxon>
        <taxon>Streptophyta</taxon>
        <taxon>Embryophyta</taxon>
        <taxon>Tracheophyta</taxon>
        <taxon>Spermatophyta</taxon>
        <taxon>Magnoliopsida</taxon>
        <taxon>Liliopsida</taxon>
        <taxon>Poales</taxon>
        <taxon>Poaceae</taxon>
        <taxon>PACMAD clade</taxon>
        <taxon>Arundinoideae</taxon>
        <taxon>Arundineae</taxon>
        <taxon>Arundo</taxon>
    </lineage>
</organism>
<name>A0A0A8Y0S2_ARUDO</name>
<protein>
    <submittedName>
        <fullName evidence="1">Uncharacterized protein</fullName>
    </submittedName>
</protein>
<sequence>MPKRSCETRFLPIQVALTVMGKQKNNRGSFRHARVTCCFTN</sequence>
<proteinExistence type="predicted"/>
<dbReference type="EMBL" id="GBRH01278031">
    <property type="protein sequence ID" value="JAD19864.1"/>
    <property type="molecule type" value="Transcribed_RNA"/>
</dbReference>
<accession>A0A0A8Y0S2</accession>
<dbReference type="AlphaFoldDB" id="A0A0A8Y0S2"/>
<reference evidence="1" key="1">
    <citation type="submission" date="2014-09" db="EMBL/GenBank/DDBJ databases">
        <authorList>
            <person name="Magalhaes I.L.F."/>
            <person name="Oliveira U."/>
            <person name="Santos F.R."/>
            <person name="Vidigal T.H.D.A."/>
            <person name="Brescovit A.D."/>
            <person name="Santos A.J."/>
        </authorList>
    </citation>
    <scope>NUCLEOTIDE SEQUENCE</scope>
    <source>
        <tissue evidence="1">Shoot tissue taken approximately 20 cm above the soil surface</tissue>
    </source>
</reference>